<name>A0ABM8PP63_9HYPH</name>
<dbReference type="Proteomes" id="UP000606921">
    <property type="component" value="Unassembled WGS sequence"/>
</dbReference>
<proteinExistence type="predicted"/>
<evidence type="ECO:0000313" key="2">
    <source>
        <dbReference type="Proteomes" id="UP000606921"/>
    </source>
</evidence>
<accession>A0ABM8PP63</accession>
<organism evidence="1 2">
    <name type="scientific">Pseudorhizobium endolithicum</name>
    <dbReference type="NCBI Taxonomy" id="1191678"/>
    <lineage>
        <taxon>Bacteria</taxon>
        <taxon>Pseudomonadati</taxon>
        <taxon>Pseudomonadota</taxon>
        <taxon>Alphaproteobacteria</taxon>
        <taxon>Hyphomicrobiales</taxon>
        <taxon>Rhizobiaceae</taxon>
        <taxon>Rhizobium/Agrobacterium group</taxon>
        <taxon>Pseudorhizobium</taxon>
    </lineage>
</organism>
<sequence length="98" mass="10756">MVVEIVEGLRRKRGSVRFEGQTASSEYPLGGLARSLLLQAARDCLTESSDYGIRDRRAIEFSQLPRQGIGFFVSDLQSHRTDSAWVAGACVAGMYTSV</sequence>
<gene>
    <name evidence="1" type="ORF">REJC140_00887</name>
</gene>
<dbReference type="EMBL" id="CABFWF030000012">
    <property type="protein sequence ID" value="CAD7040500.1"/>
    <property type="molecule type" value="Genomic_DNA"/>
</dbReference>
<evidence type="ECO:0000313" key="1">
    <source>
        <dbReference type="EMBL" id="CAD7040500.1"/>
    </source>
</evidence>
<keyword evidence="2" id="KW-1185">Reference proteome</keyword>
<comment type="caution">
    <text evidence="1">The sequence shown here is derived from an EMBL/GenBank/DDBJ whole genome shotgun (WGS) entry which is preliminary data.</text>
</comment>
<protein>
    <submittedName>
        <fullName evidence="1">Uncharacterized protein</fullName>
    </submittedName>
</protein>
<reference evidence="1 2" key="1">
    <citation type="submission" date="2020-11" db="EMBL/GenBank/DDBJ databases">
        <authorList>
            <person name="Lassalle F."/>
        </authorList>
    </citation>
    <scope>NUCLEOTIDE SEQUENCE [LARGE SCALE GENOMIC DNA]</scope>
    <source>
        <strain evidence="1 2">JC140</strain>
    </source>
</reference>